<keyword evidence="9 12" id="KW-0472">Membrane</keyword>
<comment type="subcellular location">
    <subcellularLocation>
        <location evidence="1">Cell membrane</location>
        <topology evidence="1">Multi-pass membrane protein</topology>
    </subcellularLocation>
</comment>
<dbReference type="InterPro" id="IPR051163">
    <property type="entry name" value="Sodium:Solute_Symporter_SSF"/>
</dbReference>
<protein>
    <recommendedName>
        <fullName evidence="15">Sodium-coupled monocarboxylate transporter 1</fullName>
    </recommendedName>
</protein>
<feature type="transmembrane region" description="Helical" evidence="12">
    <location>
        <begin position="282"/>
        <end position="306"/>
    </location>
</feature>
<proteinExistence type="inferred from homology"/>
<evidence type="ECO:0000256" key="1">
    <source>
        <dbReference type="ARBA" id="ARBA00004651"/>
    </source>
</evidence>
<keyword evidence="14" id="KW-1185">Reference proteome</keyword>
<keyword evidence="5 12" id="KW-0812">Transmembrane</keyword>
<dbReference type="GO" id="GO:0006814">
    <property type="term" value="P:sodium ion transport"/>
    <property type="evidence" value="ECO:0007669"/>
    <property type="project" value="UniProtKB-KW"/>
</dbReference>
<evidence type="ECO:0000256" key="9">
    <source>
        <dbReference type="ARBA" id="ARBA00023136"/>
    </source>
</evidence>
<evidence type="ECO:0008006" key="15">
    <source>
        <dbReference type="Google" id="ProtNLM"/>
    </source>
</evidence>
<dbReference type="GO" id="GO:0005886">
    <property type="term" value="C:plasma membrane"/>
    <property type="evidence" value="ECO:0007669"/>
    <property type="project" value="UniProtKB-SubCell"/>
</dbReference>
<dbReference type="PROSITE" id="PS50283">
    <property type="entry name" value="NA_SOLUT_SYMP_3"/>
    <property type="match status" value="1"/>
</dbReference>
<feature type="transmembrane region" description="Helical" evidence="12">
    <location>
        <begin position="441"/>
        <end position="462"/>
    </location>
</feature>
<name>A0AAN7VBU6_9COLE</name>
<evidence type="ECO:0000256" key="10">
    <source>
        <dbReference type="ARBA" id="ARBA00023201"/>
    </source>
</evidence>
<evidence type="ECO:0000313" key="13">
    <source>
        <dbReference type="EMBL" id="KAK5642196.1"/>
    </source>
</evidence>
<feature type="transmembrane region" description="Helical" evidence="12">
    <location>
        <begin position="197"/>
        <end position="217"/>
    </location>
</feature>
<dbReference type="AlphaFoldDB" id="A0AAN7VBU6"/>
<keyword evidence="7" id="KW-0915">Sodium</keyword>
<accession>A0AAN7VBU6</accession>
<keyword evidence="10" id="KW-0739">Sodium transport</keyword>
<dbReference type="Gene3D" id="1.20.1730.10">
    <property type="entry name" value="Sodium/glucose cotransporter"/>
    <property type="match status" value="1"/>
</dbReference>
<feature type="transmembrane region" description="Helical" evidence="12">
    <location>
        <begin position="88"/>
        <end position="111"/>
    </location>
</feature>
<evidence type="ECO:0000256" key="8">
    <source>
        <dbReference type="ARBA" id="ARBA00023065"/>
    </source>
</evidence>
<organism evidence="13 14">
    <name type="scientific">Pyrocoelia pectoralis</name>
    <dbReference type="NCBI Taxonomy" id="417401"/>
    <lineage>
        <taxon>Eukaryota</taxon>
        <taxon>Metazoa</taxon>
        <taxon>Ecdysozoa</taxon>
        <taxon>Arthropoda</taxon>
        <taxon>Hexapoda</taxon>
        <taxon>Insecta</taxon>
        <taxon>Pterygota</taxon>
        <taxon>Neoptera</taxon>
        <taxon>Endopterygota</taxon>
        <taxon>Coleoptera</taxon>
        <taxon>Polyphaga</taxon>
        <taxon>Elateriformia</taxon>
        <taxon>Elateroidea</taxon>
        <taxon>Lampyridae</taxon>
        <taxon>Lampyrinae</taxon>
        <taxon>Pyrocoelia</taxon>
    </lineage>
</organism>
<gene>
    <name evidence="13" type="ORF">RI129_008363</name>
</gene>
<evidence type="ECO:0000256" key="7">
    <source>
        <dbReference type="ARBA" id="ARBA00023053"/>
    </source>
</evidence>
<dbReference type="InterPro" id="IPR001734">
    <property type="entry name" value="Na/solute_symporter"/>
</dbReference>
<feature type="transmembrane region" description="Helical" evidence="12">
    <location>
        <begin position="528"/>
        <end position="549"/>
    </location>
</feature>
<feature type="transmembrane region" description="Helical" evidence="12">
    <location>
        <begin position="343"/>
        <end position="368"/>
    </location>
</feature>
<dbReference type="Pfam" id="PF00474">
    <property type="entry name" value="SSF"/>
    <property type="match status" value="1"/>
</dbReference>
<feature type="transmembrane region" description="Helical" evidence="12">
    <location>
        <begin position="245"/>
        <end position="262"/>
    </location>
</feature>
<dbReference type="Proteomes" id="UP001329430">
    <property type="component" value="Chromosome 6"/>
</dbReference>
<comment type="similarity">
    <text evidence="2 11">Belongs to the sodium:solute symporter (SSF) (TC 2.A.21) family.</text>
</comment>
<evidence type="ECO:0000256" key="12">
    <source>
        <dbReference type="SAM" id="Phobius"/>
    </source>
</evidence>
<reference evidence="13 14" key="1">
    <citation type="journal article" date="2024" name="Insects">
        <title>An Improved Chromosome-Level Genome Assembly of the Firefly Pyrocoelia pectoralis.</title>
        <authorList>
            <person name="Fu X."/>
            <person name="Meyer-Rochow V.B."/>
            <person name="Ballantyne L."/>
            <person name="Zhu X."/>
        </authorList>
    </citation>
    <scope>NUCLEOTIDE SEQUENCE [LARGE SCALE GENOMIC DNA]</scope>
    <source>
        <strain evidence="13">XCY_ONT2</strain>
    </source>
</reference>
<dbReference type="InterPro" id="IPR038377">
    <property type="entry name" value="Na/Glc_symporter_sf"/>
</dbReference>
<comment type="caution">
    <text evidence="13">The sequence shown here is derived from an EMBL/GenBank/DDBJ whole genome shotgun (WGS) entry which is preliminary data.</text>
</comment>
<keyword evidence="8" id="KW-0406">Ion transport</keyword>
<feature type="transmembrane region" description="Helical" evidence="12">
    <location>
        <begin position="15"/>
        <end position="36"/>
    </location>
</feature>
<dbReference type="GO" id="GO:0015293">
    <property type="term" value="F:symporter activity"/>
    <property type="evidence" value="ECO:0007669"/>
    <property type="project" value="TreeGrafter"/>
</dbReference>
<keyword evidence="6 12" id="KW-1133">Transmembrane helix</keyword>
<keyword evidence="3" id="KW-0813">Transport</keyword>
<evidence type="ECO:0000313" key="14">
    <source>
        <dbReference type="Proteomes" id="UP001329430"/>
    </source>
</evidence>
<dbReference type="NCBIfam" id="TIGR00813">
    <property type="entry name" value="sss"/>
    <property type="match status" value="1"/>
</dbReference>
<feature type="transmembrane region" description="Helical" evidence="12">
    <location>
        <begin position="57"/>
        <end position="76"/>
    </location>
</feature>
<feature type="transmembrane region" description="Helical" evidence="12">
    <location>
        <begin position="132"/>
        <end position="157"/>
    </location>
</feature>
<feature type="transmembrane region" description="Helical" evidence="12">
    <location>
        <begin position="163"/>
        <end position="185"/>
    </location>
</feature>
<evidence type="ECO:0000256" key="5">
    <source>
        <dbReference type="ARBA" id="ARBA00022692"/>
    </source>
</evidence>
<evidence type="ECO:0000256" key="2">
    <source>
        <dbReference type="ARBA" id="ARBA00006434"/>
    </source>
</evidence>
<dbReference type="CDD" id="cd11492">
    <property type="entry name" value="SLC5sbd_NIS-SMVT"/>
    <property type="match status" value="1"/>
</dbReference>
<sequence length="585" mass="64519">MLPLEGGPPQFTFSWLDYLLFFGMLSLSALIGIYFGCCGTKQSSAKEYLLAGRTMKIMPVAMSLISSNISGITIMGAPSDIYKYGANYIWSLISMVITSVACVYVYMPVFLNLELVSTYQYLEMRFDKKIRTLASILFTLQVLLLNPILIYVPALAFSQATGLHLHLIAPTLCIVCIFYTTIGGLKAVLWTDTLQTTSIFICLLVVFGMGLSASGGVDNVIEIADKGERLDIFDFGLDPTKRDSFWGFVLGCTISWMVDISVNQSTIQRVMAVPTRKQAEKVIYIFCIGTMLIKTFTTFIGVMMYAKYSDCDPIGSGKVTHIDQMVPYYVIDVGGRIPGLPGLFIAGIFSGGLSSLSTTLNTLAATFYSDFISRCMPDTITEKRKSKILKLIVVIGGIICILLVFVVEKMGGILQLTVTFSGITSGSLLGLFTLGMVFPMANATGALCGGVAGLIFNSWLVLSNQWYKYRGLIRDFPKPLSVEGCEFDIEANVTQPYVNIANTELPAIDLRINEVVGEEPNAVFRISFWYYTFLGFVVVLTVGLIVSWLTKKTNQPVRRELLSPVIHFLLPKEKPCEINLDTTKL</sequence>
<keyword evidence="4" id="KW-1003">Cell membrane</keyword>
<feature type="transmembrane region" description="Helical" evidence="12">
    <location>
        <begin position="388"/>
        <end position="407"/>
    </location>
</feature>
<evidence type="ECO:0000256" key="6">
    <source>
        <dbReference type="ARBA" id="ARBA00022989"/>
    </source>
</evidence>
<evidence type="ECO:0000256" key="4">
    <source>
        <dbReference type="ARBA" id="ARBA00022475"/>
    </source>
</evidence>
<dbReference type="PANTHER" id="PTHR42985:SF21">
    <property type="entry name" value="SODIUM-DEPENDENT MULTIVITAMIN TRANSPORTER-LIKE PROTEIN"/>
    <property type="match status" value="1"/>
</dbReference>
<feature type="transmembrane region" description="Helical" evidence="12">
    <location>
        <begin position="413"/>
        <end position="434"/>
    </location>
</feature>
<dbReference type="EMBL" id="JAVRBK010000006">
    <property type="protein sequence ID" value="KAK5642196.1"/>
    <property type="molecule type" value="Genomic_DNA"/>
</dbReference>
<evidence type="ECO:0000256" key="11">
    <source>
        <dbReference type="RuleBase" id="RU362091"/>
    </source>
</evidence>
<dbReference type="PANTHER" id="PTHR42985">
    <property type="entry name" value="SODIUM-COUPLED MONOCARBOXYLATE TRANSPORTER"/>
    <property type="match status" value="1"/>
</dbReference>
<evidence type="ECO:0000256" key="3">
    <source>
        <dbReference type="ARBA" id="ARBA00022448"/>
    </source>
</evidence>